<accession>A0A327L5H4</accession>
<dbReference type="OrthoDB" id="9791827at2"/>
<keyword evidence="3" id="KW-1185">Reference proteome</keyword>
<reference evidence="2 3" key="1">
    <citation type="submission" date="2017-07" db="EMBL/GenBank/DDBJ databases">
        <title>Draft Genome Sequences of Select Purple Nonsulfur Bacteria.</title>
        <authorList>
            <person name="Lasarre B."/>
            <person name="Mckinlay J.B."/>
        </authorList>
    </citation>
    <scope>NUCLEOTIDE SEQUENCE [LARGE SCALE GENOMIC DNA]</scope>
    <source>
        <strain evidence="2 3">DSM 5909</strain>
    </source>
</reference>
<sequence length="320" mass="35375">MHSPFHLLAATAHRWPLVGPRVVRRRLAACYEVQFGVAPHLDRPVGFNERILHRILFDRDPRLRIICDKHAAKAFILDRVGPDLVVPTLGLWRRPEDIDWDRLPERFVLKPTHTSGPVALVRDPAERMPVALVAAARQWLATDYFDVSLEWGYRGLPRRLIAEPLLLGPDGGAPVEALVFTFSGRARLIRLLRGRKGTAEERNAWFDATGRRLAIPANLPDADIPLAENDRAAVVALAERLSQGFSSLRVDVYLGAAGPMIGELTPYSNAGRLAWGSAEIDRMLGGLWDPDFDVACLPAQAGPARPDQDPTADSPRRAAA</sequence>
<evidence type="ECO:0000313" key="2">
    <source>
        <dbReference type="EMBL" id="RAI45133.1"/>
    </source>
</evidence>
<dbReference type="InterPro" id="IPR029465">
    <property type="entry name" value="ATPgrasp_TupA"/>
</dbReference>
<dbReference type="RefSeq" id="WP_111418017.1">
    <property type="nucleotide sequence ID" value="NZ_NPEX01000023.1"/>
</dbReference>
<gene>
    <name evidence="2" type="ORF">CH341_05405</name>
</gene>
<evidence type="ECO:0000256" key="1">
    <source>
        <dbReference type="SAM" id="MobiDB-lite"/>
    </source>
</evidence>
<name>A0A327L5H4_9BRAD</name>
<evidence type="ECO:0008006" key="4">
    <source>
        <dbReference type="Google" id="ProtNLM"/>
    </source>
</evidence>
<organism evidence="2 3">
    <name type="scientific">Rhodoplanes roseus</name>
    <dbReference type="NCBI Taxonomy" id="29409"/>
    <lineage>
        <taxon>Bacteria</taxon>
        <taxon>Pseudomonadati</taxon>
        <taxon>Pseudomonadota</taxon>
        <taxon>Alphaproteobacteria</taxon>
        <taxon>Hyphomicrobiales</taxon>
        <taxon>Nitrobacteraceae</taxon>
        <taxon>Rhodoplanes</taxon>
    </lineage>
</organism>
<dbReference type="Pfam" id="PF14305">
    <property type="entry name" value="ATPgrasp_TupA"/>
    <property type="match status" value="1"/>
</dbReference>
<dbReference type="AlphaFoldDB" id="A0A327L5H4"/>
<protein>
    <recommendedName>
        <fullName evidence="4">ATP-grasp domain-containing protein</fullName>
    </recommendedName>
</protein>
<feature type="region of interest" description="Disordered" evidence="1">
    <location>
        <begin position="298"/>
        <end position="320"/>
    </location>
</feature>
<dbReference type="Proteomes" id="UP000249130">
    <property type="component" value="Unassembled WGS sequence"/>
</dbReference>
<comment type="caution">
    <text evidence="2">The sequence shown here is derived from an EMBL/GenBank/DDBJ whole genome shotgun (WGS) entry which is preliminary data.</text>
</comment>
<dbReference type="EMBL" id="NPEX01000023">
    <property type="protein sequence ID" value="RAI45133.1"/>
    <property type="molecule type" value="Genomic_DNA"/>
</dbReference>
<evidence type="ECO:0000313" key="3">
    <source>
        <dbReference type="Proteomes" id="UP000249130"/>
    </source>
</evidence>
<proteinExistence type="predicted"/>